<evidence type="ECO:0000256" key="8">
    <source>
        <dbReference type="SAM" id="Phobius"/>
    </source>
</evidence>
<evidence type="ECO:0000259" key="9">
    <source>
        <dbReference type="Pfam" id="PF03151"/>
    </source>
</evidence>
<reference evidence="10 11" key="1">
    <citation type="submission" date="2019-11" db="EMBL/GenBank/DDBJ databases">
        <authorList>
            <person name="Yang C."/>
            <person name="Li F."/>
        </authorList>
    </citation>
    <scope>NUCLEOTIDE SEQUENCE [LARGE SCALE GENOMIC DNA]</scope>
    <source>
        <strain evidence="10">KB4526</strain>
        <tissue evidence="10">Muscle</tissue>
    </source>
</reference>
<dbReference type="InterPro" id="IPR004853">
    <property type="entry name" value="Sugar_P_trans_dom"/>
</dbReference>
<comment type="caution">
    <text evidence="10">The sequence shown here is derived from an EMBL/GenBank/DDBJ whole genome shotgun (WGS) entry which is preliminary data.</text>
</comment>
<dbReference type="GO" id="GO:0016020">
    <property type="term" value="C:membrane"/>
    <property type="evidence" value="ECO:0007669"/>
    <property type="project" value="UniProtKB-SubCell"/>
</dbReference>
<gene>
    <name evidence="10" type="primary">Slc35c2</name>
    <name evidence="10" type="ORF">FOF47_R19292</name>
</gene>
<evidence type="ECO:0000313" key="10">
    <source>
        <dbReference type="EMBL" id="KAF0886643.1"/>
    </source>
</evidence>
<feature type="region of interest" description="Disordered" evidence="7">
    <location>
        <begin position="375"/>
        <end position="396"/>
    </location>
</feature>
<feature type="non-terminal residue" evidence="10">
    <location>
        <position position="1"/>
    </location>
</feature>
<evidence type="ECO:0000256" key="5">
    <source>
        <dbReference type="ARBA" id="ARBA00093767"/>
    </source>
</evidence>
<evidence type="ECO:0000313" key="11">
    <source>
        <dbReference type="Proteomes" id="UP000475037"/>
    </source>
</evidence>
<evidence type="ECO:0000256" key="6">
    <source>
        <dbReference type="ARBA" id="ARBA00093775"/>
    </source>
</evidence>
<comment type="function">
    <text evidence="5">Putative transporter.</text>
</comment>
<comment type="subcellular location">
    <subcellularLocation>
        <location evidence="1">Membrane</location>
        <topology evidence="1">Multi-pass membrane protein</topology>
    </subcellularLocation>
</comment>
<evidence type="ECO:0000256" key="1">
    <source>
        <dbReference type="ARBA" id="ARBA00004141"/>
    </source>
</evidence>
<dbReference type="PANTHER" id="PTHR11132">
    <property type="entry name" value="SOLUTE CARRIER FAMILY 35"/>
    <property type="match status" value="1"/>
</dbReference>
<feature type="non-terminal residue" evidence="10">
    <location>
        <position position="396"/>
    </location>
</feature>
<keyword evidence="3 8" id="KW-1133">Transmembrane helix</keyword>
<keyword evidence="11" id="KW-1185">Reference proteome</keyword>
<keyword evidence="4 8" id="KW-0472">Membrane</keyword>
<name>A0A6G1BGR8_CROCR</name>
<evidence type="ECO:0000256" key="4">
    <source>
        <dbReference type="ARBA" id="ARBA00023136"/>
    </source>
</evidence>
<sequence length="396" mass="43676">QLPRMGRWALDVAFVWKALLTLGLVLLYYCFSIGITFYNKWLTKSFHFPLFMTMLHLAVIFLFSALSRALVQCSSHRARVVLSWADYLRRVAPTALATALDVGLSNWSFLYITVSLYTMTKSSAVLFILIFSLIFKLEELRAALVLVVLLIAGGLFMFTYKSTQFNVEGFALVLGASFIGGIRWTLTQMLLQKAELGETGPRGSGQGGARPGLTAHPRPHSAGLQNPIDTMFHLQPLMFLGLFPLFAVFEGLHLSTSEKIFRFQDTGLLLRVLGSLFLGGILAFGLGFSEFLLVSRTSSLTLSIAGIFKEVCTLLLAAHLLGDQISLLNWLGFALCLSGISLHVALKALHSRGDSGPKPLKGLGSHPDLELLLRSRQPEEDDNEEEEAYFVAQGQQ</sequence>
<feature type="domain" description="Sugar phosphate transporter" evidence="9">
    <location>
        <begin position="23"/>
        <end position="193"/>
    </location>
</feature>
<dbReference type="AlphaFoldDB" id="A0A6G1BGR8"/>
<comment type="similarity">
    <text evidence="6">Belongs to the TPT transporter family. SLC35E subfamily.</text>
</comment>
<dbReference type="CDD" id="cd21092">
    <property type="entry name" value="TPT_S35C2"/>
    <property type="match status" value="1"/>
</dbReference>
<organism evidence="10 11">
    <name type="scientific">Crocuta crocuta</name>
    <name type="common">Spotted hyena</name>
    <dbReference type="NCBI Taxonomy" id="9678"/>
    <lineage>
        <taxon>Eukaryota</taxon>
        <taxon>Metazoa</taxon>
        <taxon>Chordata</taxon>
        <taxon>Craniata</taxon>
        <taxon>Vertebrata</taxon>
        <taxon>Euteleostomi</taxon>
        <taxon>Mammalia</taxon>
        <taxon>Eutheria</taxon>
        <taxon>Laurasiatheria</taxon>
        <taxon>Carnivora</taxon>
        <taxon>Feliformia</taxon>
        <taxon>Hyaenidae</taxon>
        <taxon>Crocuta</taxon>
    </lineage>
</organism>
<feature type="transmembrane region" description="Helical" evidence="8">
    <location>
        <begin position="50"/>
        <end position="71"/>
    </location>
</feature>
<feature type="transmembrane region" description="Helical" evidence="8">
    <location>
        <begin position="237"/>
        <end position="256"/>
    </location>
</feature>
<dbReference type="Proteomes" id="UP000475037">
    <property type="component" value="Unassembled WGS sequence"/>
</dbReference>
<dbReference type="InterPro" id="IPR037185">
    <property type="entry name" value="EmrE-like"/>
</dbReference>
<feature type="transmembrane region" description="Helical" evidence="8">
    <location>
        <begin position="116"/>
        <end position="135"/>
    </location>
</feature>
<protein>
    <submittedName>
        <fullName evidence="10">S35C2 protein</fullName>
    </submittedName>
</protein>
<dbReference type="EMBL" id="VOAJ01000647">
    <property type="protein sequence ID" value="KAF0886643.1"/>
    <property type="molecule type" value="Genomic_DNA"/>
</dbReference>
<evidence type="ECO:0000256" key="2">
    <source>
        <dbReference type="ARBA" id="ARBA00022692"/>
    </source>
</evidence>
<feature type="transmembrane region" description="Helical" evidence="8">
    <location>
        <begin position="166"/>
        <end position="186"/>
    </location>
</feature>
<proteinExistence type="inferred from homology"/>
<accession>A0A6G1BGR8</accession>
<feature type="compositionally biased region" description="Acidic residues" evidence="7">
    <location>
        <begin position="379"/>
        <end position="388"/>
    </location>
</feature>
<feature type="transmembrane region" description="Helical" evidence="8">
    <location>
        <begin position="142"/>
        <end position="160"/>
    </location>
</feature>
<feature type="transmembrane region" description="Helical" evidence="8">
    <location>
        <begin position="327"/>
        <end position="346"/>
    </location>
</feature>
<evidence type="ECO:0000256" key="7">
    <source>
        <dbReference type="SAM" id="MobiDB-lite"/>
    </source>
</evidence>
<keyword evidence="2 8" id="KW-0812">Transmembrane</keyword>
<feature type="transmembrane region" description="Helical" evidence="8">
    <location>
        <begin position="268"/>
        <end position="288"/>
    </location>
</feature>
<dbReference type="Pfam" id="PF03151">
    <property type="entry name" value="TPT"/>
    <property type="match status" value="1"/>
</dbReference>
<dbReference type="InterPro" id="IPR050186">
    <property type="entry name" value="TPT_transporter"/>
</dbReference>
<feature type="transmembrane region" description="Helical" evidence="8">
    <location>
        <begin position="12"/>
        <end position="38"/>
    </location>
</feature>
<dbReference type="SUPFAM" id="SSF103481">
    <property type="entry name" value="Multidrug resistance efflux transporter EmrE"/>
    <property type="match status" value="1"/>
</dbReference>
<evidence type="ECO:0000256" key="3">
    <source>
        <dbReference type="ARBA" id="ARBA00022989"/>
    </source>
</evidence>